<keyword evidence="5" id="KW-1185">Reference proteome</keyword>
<evidence type="ECO:0000256" key="2">
    <source>
        <dbReference type="SAM" id="Phobius"/>
    </source>
</evidence>
<feature type="transmembrane region" description="Helical" evidence="2">
    <location>
        <begin position="12"/>
        <end position="31"/>
    </location>
</feature>
<keyword evidence="2" id="KW-0812">Transmembrane</keyword>
<name>A0ABV9P232_9FLAO</name>
<feature type="compositionally biased region" description="Polar residues" evidence="1">
    <location>
        <begin position="155"/>
        <end position="165"/>
    </location>
</feature>
<dbReference type="EMBL" id="JBHSGW010000004">
    <property type="protein sequence ID" value="MFC4739662.1"/>
    <property type="molecule type" value="Genomic_DNA"/>
</dbReference>
<evidence type="ECO:0000313" key="4">
    <source>
        <dbReference type="EMBL" id="MFC4739662.1"/>
    </source>
</evidence>
<gene>
    <name evidence="4" type="ORF">ACFO3U_06610</name>
</gene>
<feature type="compositionally biased region" description="Polar residues" evidence="1">
    <location>
        <begin position="199"/>
        <end position="226"/>
    </location>
</feature>
<evidence type="ECO:0000259" key="3">
    <source>
        <dbReference type="Pfam" id="PF10988"/>
    </source>
</evidence>
<feature type="region of interest" description="Disordered" evidence="1">
    <location>
        <begin position="155"/>
        <end position="181"/>
    </location>
</feature>
<comment type="caution">
    <text evidence="4">The sequence shown here is derived from an EMBL/GenBank/DDBJ whole genome shotgun (WGS) entry which is preliminary data.</text>
</comment>
<keyword evidence="2" id="KW-1133">Transmembrane helix</keyword>
<dbReference type="PROSITE" id="PS51257">
    <property type="entry name" value="PROKAR_LIPOPROTEIN"/>
    <property type="match status" value="1"/>
</dbReference>
<keyword evidence="2" id="KW-0472">Membrane</keyword>
<sequence>MVKFIFQITKIIIAVIIMLLAISCGNNGSFLNDGLSGNGNVTSSKRTTENFDTIEAKTGIKVIIEQTDSYAIEAKTDENLQEHLKTEVANGVLSIYFDENINTAEERTVYVKVPNLKKISSSSGASVESTTTIKSETLDLKSSSGSEMNLSVNARNLSCDSSSGSEIEAKGKAENLRTESSSGSSIILNQLEVANAVCKSSSGSSTKVNPSETLNADASSGSSIKYYSTPKKITVDESSGASVSKK</sequence>
<feature type="region of interest" description="Disordered" evidence="1">
    <location>
        <begin position="199"/>
        <end position="229"/>
    </location>
</feature>
<organism evidence="4 5">
    <name type="scientific">Flavobacterium ponti</name>
    <dbReference type="NCBI Taxonomy" id="665133"/>
    <lineage>
        <taxon>Bacteria</taxon>
        <taxon>Pseudomonadati</taxon>
        <taxon>Bacteroidota</taxon>
        <taxon>Flavobacteriia</taxon>
        <taxon>Flavobacteriales</taxon>
        <taxon>Flavobacteriaceae</taxon>
        <taxon>Flavobacterium</taxon>
    </lineage>
</organism>
<dbReference type="InterPro" id="IPR021255">
    <property type="entry name" value="DUF2807"/>
</dbReference>
<reference evidence="5" key="1">
    <citation type="journal article" date="2019" name="Int. J. Syst. Evol. Microbiol.">
        <title>The Global Catalogue of Microorganisms (GCM) 10K type strain sequencing project: providing services to taxonomists for standard genome sequencing and annotation.</title>
        <authorList>
            <consortium name="The Broad Institute Genomics Platform"/>
            <consortium name="The Broad Institute Genome Sequencing Center for Infectious Disease"/>
            <person name="Wu L."/>
            <person name="Ma J."/>
        </authorList>
    </citation>
    <scope>NUCLEOTIDE SEQUENCE [LARGE SCALE GENOMIC DNA]</scope>
    <source>
        <strain evidence="5">CCUG 50349</strain>
    </source>
</reference>
<evidence type="ECO:0000256" key="1">
    <source>
        <dbReference type="SAM" id="MobiDB-lite"/>
    </source>
</evidence>
<dbReference type="Pfam" id="PF10988">
    <property type="entry name" value="DUF2807"/>
    <property type="match status" value="1"/>
</dbReference>
<evidence type="ECO:0000313" key="5">
    <source>
        <dbReference type="Proteomes" id="UP001595885"/>
    </source>
</evidence>
<feature type="compositionally biased region" description="Basic and acidic residues" evidence="1">
    <location>
        <begin position="167"/>
        <end position="177"/>
    </location>
</feature>
<dbReference type="RefSeq" id="WP_379739522.1">
    <property type="nucleotide sequence ID" value="NZ_JBHSGW010000004.1"/>
</dbReference>
<proteinExistence type="predicted"/>
<feature type="domain" description="Putative auto-transporter adhesin head GIN" evidence="3">
    <location>
        <begin position="50"/>
        <end position="230"/>
    </location>
</feature>
<accession>A0ABV9P232</accession>
<protein>
    <submittedName>
        <fullName evidence="4">Head GIN domain-containing protein</fullName>
    </submittedName>
</protein>
<dbReference type="Gene3D" id="2.160.20.120">
    <property type="match status" value="1"/>
</dbReference>
<dbReference type="Proteomes" id="UP001595885">
    <property type="component" value="Unassembled WGS sequence"/>
</dbReference>